<proteinExistence type="predicted"/>
<name>A0ACB0IY68_TRIPR</name>
<comment type="caution">
    <text evidence="1">The sequence shown here is derived from an EMBL/GenBank/DDBJ whole genome shotgun (WGS) entry which is preliminary data.</text>
</comment>
<evidence type="ECO:0000313" key="1">
    <source>
        <dbReference type="EMBL" id="CAJ2636793.1"/>
    </source>
</evidence>
<evidence type="ECO:0000313" key="2">
    <source>
        <dbReference type="Proteomes" id="UP001177021"/>
    </source>
</evidence>
<protein>
    <submittedName>
        <fullName evidence="1">Uncharacterized protein</fullName>
    </submittedName>
</protein>
<dbReference type="EMBL" id="CASHSV030000013">
    <property type="protein sequence ID" value="CAJ2636793.1"/>
    <property type="molecule type" value="Genomic_DNA"/>
</dbReference>
<dbReference type="Proteomes" id="UP001177021">
    <property type="component" value="Unassembled WGS sequence"/>
</dbReference>
<accession>A0ACB0IY68</accession>
<keyword evidence="2" id="KW-1185">Reference proteome</keyword>
<sequence length="78" mass="8331">MALSKNFIIVFGIVFTLLIYISSNSALASRQLYQLSEEKINCNTASQTQIAGCSNTTVETSQGLKDPPSEPTPCKGGC</sequence>
<reference evidence="1" key="1">
    <citation type="submission" date="2023-10" db="EMBL/GenBank/DDBJ databases">
        <authorList>
            <person name="Rodriguez Cubillos JULIANA M."/>
            <person name="De Vega J."/>
        </authorList>
    </citation>
    <scope>NUCLEOTIDE SEQUENCE</scope>
</reference>
<gene>
    <name evidence="1" type="ORF">MILVUS5_LOCUS7247</name>
</gene>
<organism evidence="1 2">
    <name type="scientific">Trifolium pratense</name>
    <name type="common">Red clover</name>
    <dbReference type="NCBI Taxonomy" id="57577"/>
    <lineage>
        <taxon>Eukaryota</taxon>
        <taxon>Viridiplantae</taxon>
        <taxon>Streptophyta</taxon>
        <taxon>Embryophyta</taxon>
        <taxon>Tracheophyta</taxon>
        <taxon>Spermatophyta</taxon>
        <taxon>Magnoliopsida</taxon>
        <taxon>eudicotyledons</taxon>
        <taxon>Gunneridae</taxon>
        <taxon>Pentapetalae</taxon>
        <taxon>rosids</taxon>
        <taxon>fabids</taxon>
        <taxon>Fabales</taxon>
        <taxon>Fabaceae</taxon>
        <taxon>Papilionoideae</taxon>
        <taxon>50 kb inversion clade</taxon>
        <taxon>NPAAA clade</taxon>
        <taxon>Hologalegina</taxon>
        <taxon>IRL clade</taxon>
        <taxon>Trifolieae</taxon>
        <taxon>Trifolium</taxon>
    </lineage>
</organism>